<dbReference type="Gene3D" id="3.40.430.10">
    <property type="entry name" value="Dihydrofolate Reductase, subunit A"/>
    <property type="match status" value="1"/>
</dbReference>
<dbReference type="InterPro" id="IPR024072">
    <property type="entry name" value="DHFR-like_dom_sf"/>
</dbReference>
<sequence>MRPLILKMEMTVDGFVGQPDEEPGWPVEYFDDELTAYMVDLLSTAGVHAMGRVSYEGMAPHWMTSTEPIAAPMNDIPKAVFSRTLERGEWPETTVYSDLEAGIAELKAQDGGPVIAHAGAGFAQQLTRLGLIDEYRLTVHPLAFGDGFPLFGGPVGLQLQDVRRFPRGSVAYTYTA</sequence>
<organism evidence="2 3">
    <name type="scientific">Nakamurella alba</name>
    <dbReference type="NCBI Taxonomy" id="2665158"/>
    <lineage>
        <taxon>Bacteria</taxon>
        <taxon>Bacillati</taxon>
        <taxon>Actinomycetota</taxon>
        <taxon>Actinomycetes</taxon>
        <taxon>Nakamurellales</taxon>
        <taxon>Nakamurellaceae</taxon>
        <taxon>Nakamurella</taxon>
    </lineage>
</organism>
<evidence type="ECO:0000313" key="2">
    <source>
        <dbReference type="EMBL" id="MTD15041.1"/>
    </source>
</evidence>
<dbReference type="Proteomes" id="UP000460221">
    <property type="component" value="Unassembled WGS sequence"/>
</dbReference>
<dbReference type="PANTHER" id="PTHR38011:SF11">
    <property type="entry name" value="2,5-DIAMINO-6-RIBOSYLAMINO-4(3H)-PYRIMIDINONE 5'-PHOSPHATE REDUCTASE"/>
    <property type="match status" value="1"/>
</dbReference>
<keyword evidence="3" id="KW-1185">Reference proteome</keyword>
<evidence type="ECO:0000259" key="1">
    <source>
        <dbReference type="Pfam" id="PF01872"/>
    </source>
</evidence>
<dbReference type="GO" id="GO:0009231">
    <property type="term" value="P:riboflavin biosynthetic process"/>
    <property type="evidence" value="ECO:0007669"/>
    <property type="project" value="InterPro"/>
</dbReference>
<dbReference type="GO" id="GO:0008703">
    <property type="term" value="F:5-amino-6-(5-phosphoribosylamino)uracil reductase activity"/>
    <property type="evidence" value="ECO:0007669"/>
    <property type="project" value="InterPro"/>
</dbReference>
<proteinExistence type="predicted"/>
<reference evidence="2 3" key="1">
    <citation type="submission" date="2019-11" db="EMBL/GenBank/DDBJ databases">
        <authorList>
            <person name="Jiang L.-Q."/>
        </authorList>
    </citation>
    <scope>NUCLEOTIDE SEQUENCE [LARGE SCALE GENOMIC DNA]</scope>
    <source>
        <strain evidence="2 3">YIM 132087</strain>
    </source>
</reference>
<gene>
    <name evidence="2" type="ORF">GIS00_13940</name>
</gene>
<dbReference type="InterPro" id="IPR050765">
    <property type="entry name" value="Riboflavin_Biosynth_HTPR"/>
</dbReference>
<evidence type="ECO:0000313" key="3">
    <source>
        <dbReference type="Proteomes" id="UP000460221"/>
    </source>
</evidence>
<dbReference type="PANTHER" id="PTHR38011">
    <property type="entry name" value="DIHYDROFOLATE REDUCTASE FAMILY PROTEIN (AFU_ORTHOLOGUE AFUA_8G06820)"/>
    <property type="match status" value="1"/>
</dbReference>
<dbReference type="SUPFAM" id="SSF53597">
    <property type="entry name" value="Dihydrofolate reductase-like"/>
    <property type="match status" value="1"/>
</dbReference>
<name>A0A7K1FLL9_9ACTN</name>
<accession>A0A7K1FLL9</accession>
<comment type="caution">
    <text evidence="2">The sequence shown here is derived from an EMBL/GenBank/DDBJ whole genome shotgun (WGS) entry which is preliminary data.</text>
</comment>
<dbReference type="AlphaFoldDB" id="A0A7K1FLL9"/>
<dbReference type="RefSeq" id="WP_154769014.1">
    <property type="nucleotide sequence ID" value="NZ_WLYK01000005.1"/>
</dbReference>
<feature type="domain" description="Bacterial bifunctional deaminase-reductase C-terminal" evidence="1">
    <location>
        <begin position="4"/>
        <end position="166"/>
    </location>
</feature>
<protein>
    <submittedName>
        <fullName evidence="2">Dihydrofolate reductase</fullName>
    </submittedName>
</protein>
<dbReference type="Pfam" id="PF01872">
    <property type="entry name" value="RibD_C"/>
    <property type="match status" value="1"/>
</dbReference>
<dbReference type="InterPro" id="IPR002734">
    <property type="entry name" value="RibDG_C"/>
</dbReference>
<dbReference type="EMBL" id="WLYK01000005">
    <property type="protein sequence ID" value="MTD15041.1"/>
    <property type="molecule type" value="Genomic_DNA"/>
</dbReference>